<evidence type="ECO:0000313" key="4">
    <source>
        <dbReference type="Proteomes" id="UP000271098"/>
    </source>
</evidence>
<dbReference type="GO" id="GO:0006355">
    <property type="term" value="P:regulation of DNA-templated transcription"/>
    <property type="evidence" value="ECO:0007669"/>
    <property type="project" value="InterPro"/>
</dbReference>
<gene>
    <name evidence="3" type="ORF">GPUH_LOCUS4980</name>
</gene>
<dbReference type="InterPro" id="IPR031101">
    <property type="entry name" value="Ctr9"/>
</dbReference>
<keyword evidence="1" id="KW-0677">Repeat</keyword>
<protein>
    <submittedName>
        <fullName evidence="3">Uncharacterized protein</fullName>
    </submittedName>
</protein>
<evidence type="ECO:0000256" key="1">
    <source>
        <dbReference type="ARBA" id="ARBA00022737"/>
    </source>
</evidence>
<dbReference type="GO" id="GO:0006368">
    <property type="term" value="P:transcription elongation by RNA polymerase II"/>
    <property type="evidence" value="ECO:0007669"/>
    <property type="project" value="TreeGrafter"/>
</dbReference>
<evidence type="ECO:0000256" key="2">
    <source>
        <dbReference type="ARBA" id="ARBA00022803"/>
    </source>
</evidence>
<feature type="non-terminal residue" evidence="3">
    <location>
        <position position="77"/>
    </location>
</feature>
<organism evidence="3 4">
    <name type="scientific">Gongylonema pulchrum</name>
    <dbReference type="NCBI Taxonomy" id="637853"/>
    <lineage>
        <taxon>Eukaryota</taxon>
        <taxon>Metazoa</taxon>
        <taxon>Ecdysozoa</taxon>
        <taxon>Nematoda</taxon>
        <taxon>Chromadorea</taxon>
        <taxon>Rhabditida</taxon>
        <taxon>Spirurina</taxon>
        <taxon>Spiruromorpha</taxon>
        <taxon>Spiruroidea</taxon>
        <taxon>Gongylonematidae</taxon>
        <taxon>Gongylonema</taxon>
    </lineage>
</organism>
<dbReference type="PANTHER" id="PTHR14027">
    <property type="entry name" value="RNA POLYMERASE-ASSOCIATED PROTEIN CTR9"/>
    <property type="match status" value="1"/>
</dbReference>
<proteinExistence type="predicted"/>
<evidence type="ECO:0000313" key="3">
    <source>
        <dbReference type="EMBL" id="VDK48455.1"/>
    </source>
</evidence>
<dbReference type="GO" id="GO:0016593">
    <property type="term" value="C:Cdc73/Paf1 complex"/>
    <property type="evidence" value="ECO:0007669"/>
    <property type="project" value="TreeGrafter"/>
</dbReference>
<name>A0A3P6R4W7_9BILA</name>
<reference evidence="3 4" key="1">
    <citation type="submission" date="2018-11" db="EMBL/GenBank/DDBJ databases">
        <authorList>
            <consortium name="Pathogen Informatics"/>
        </authorList>
    </citation>
    <scope>NUCLEOTIDE SEQUENCE [LARGE SCALE GENOMIC DNA]</scope>
</reference>
<dbReference type="AlphaFoldDB" id="A0A3P6R4W7"/>
<dbReference type="EMBL" id="UYRT01010013">
    <property type="protein sequence ID" value="VDK48455.1"/>
    <property type="molecule type" value="Genomic_DNA"/>
</dbReference>
<dbReference type="Proteomes" id="UP000271098">
    <property type="component" value="Unassembled WGS sequence"/>
</dbReference>
<sequence>MENLPEDGEEVIAILSHEQARLHFWIDVALAYHRLGNEADFVRILETCGANACLQYPEYLQDQMRALDTLAAYYVVQ</sequence>
<dbReference type="GO" id="GO:0000993">
    <property type="term" value="F:RNA polymerase II complex binding"/>
    <property type="evidence" value="ECO:0007669"/>
    <property type="project" value="TreeGrafter"/>
</dbReference>
<accession>A0A3P6R4W7</accession>
<keyword evidence="2" id="KW-0802">TPR repeat</keyword>
<dbReference type="PANTHER" id="PTHR14027:SF2">
    <property type="entry name" value="RNA POLYMERASE-ASSOCIATED PROTEIN CTR9 HOMOLOG"/>
    <property type="match status" value="1"/>
</dbReference>
<keyword evidence="4" id="KW-1185">Reference proteome</keyword>
<dbReference type="OrthoDB" id="343875at2759"/>